<keyword evidence="5" id="KW-1185">Reference proteome</keyword>
<feature type="compositionally biased region" description="Polar residues" evidence="2">
    <location>
        <begin position="62"/>
        <end position="89"/>
    </location>
</feature>
<comment type="caution">
    <text evidence="4">The sequence shown here is derived from an EMBL/GenBank/DDBJ whole genome shotgun (WGS) entry which is preliminary data.</text>
</comment>
<feature type="region of interest" description="Disordered" evidence="2">
    <location>
        <begin position="507"/>
        <end position="545"/>
    </location>
</feature>
<feature type="region of interest" description="Disordered" evidence="2">
    <location>
        <begin position="448"/>
        <end position="473"/>
    </location>
</feature>
<protein>
    <recommendedName>
        <fullName evidence="3">GYF domain-containing protein</fullName>
    </recommendedName>
</protein>
<feature type="domain" description="GYF" evidence="3">
    <location>
        <begin position="1026"/>
        <end position="1077"/>
    </location>
</feature>
<gene>
    <name evidence="4" type="ORF">JVT61DRAFT_5720</name>
</gene>
<feature type="compositionally biased region" description="Pro residues" evidence="2">
    <location>
        <begin position="164"/>
        <end position="173"/>
    </location>
</feature>
<dbReference type="InterPro" id="IPR035445">
    <property type="entry name" value="GYF-like_dom_sf"/>
</dbReference>
<feature type="compositionally biased region" description="Pro residues" evidence="2">
    <location>
        <begin position="753"/>
        <end position="764"/>
    </location>
</feature>
<name>A0A8I2Z0T2_9AGAM</name>
<dbReference type="Gene3D" id="3.30.1490.40">
    <property type="match status" value="1"/>
</dbReference>
<feature type="compositionally biased region" description="Low complexity" evidence="2">
    <location>
        <begin position="666"/>
        <end position="697"/>
    </location>
</feature>
<keyword evidence="1" id="KW-0945">Host-virus interaction</keyword>
<feature type="compositionally biased region" description="Polar residues" evidence="2">
    <location>
        <begin position="930"/>
        <end position="939"/>
    </location>
</feature>
<feature type="compositionally biased region" description="Basic and acidic residues" evidence="2">
    <location>
        <begin position="1"/>
        <end position="10"/>
    </location>
</feature>
<evidence type="ECO:0000256" key="1">
    <source>
        <dbReference type="ARBA" id="ARBA00022581"/>
    </source>
</evidence>
<dbReference type="InterPro" id="IPR003169">
    <property type="entry name" value="GYF"/>
</dbReference>
<proteinExistence type="predicted"/>
<feature type="compositionally biased region" description="Polar residues" evidence="2">
    <location>
        <begin position="629"/>
        <end position="642"/>
    </location>
</feature>
<organism evidence="4 5">
    <name type="scientific">Boletus reticuloceps</name>
    <dbReference type="NCBI Taxonomy" id="495285"/>
    <lineage>
        <taxon>Eukaryota</taxon>
        <taxon>Fungi</taxon>
        <taxon>Dikarya</taxon>
        <taxon>Basidiomycota</taxon>
        <taxon>Agaricomycotina</taxon>
        <taxon>Agaricomycetes</taxon>
        <taxon>Agaricomycetidae</taxon>
        <taxon>Boletales</taxon>
        <taxon>Boletineae</taxon>
        <taxon>Boletaceae</taxon>
        <taxon>Boletoideae</taxon>
        <taxon>Boletus</taxon>
    </lineage>
</organism>
<feature type="region of interest" description="Disordered" evidence="2">
    <location>
        <begin position="590"/>
        <end position="715"/>
    </location>
</feature>
<reference evidence="4" key="1">
    <citation type="submission" date="2021-03" db="EMBL/GenBank/DDBJ databases">
        <title>Evolutionary innovations through gain and loss of genes in the ectomycorrhizal Boletales.</title>
        <authorList>
            <person name="Wu G."/>
            <person name="Miyauchi S."/>
            <person name="Morin E."/>
            <person name="Yang Z.-L."/>
            <person name="Xu J."/>
            <person name="Martin F.M."/>
        </authorList>
    </citation>
    <scope>NUCLEOTIDE SEQUENCE</scope>
    <source>
        <strain evidence="4">BR01</strain>
    </source>
</reference>
<feature type="region of interest" description="Disordered" evidence="2">
    <location>
        <begin position="283"/>
        <end position="387"/>
    </location>
</feature>
<feature type="compositionally biased region" description="Polar residues" evidence="2">
    <location>
        <begin position="377"/>
        <end position="387"/>
    </location>
</feature>
<dbReference type="PANTHER" id="PTHR13037">
    <property type="entry name" value="FORMIN"/>
    <property type="match status" value="1"/>
</dbReference>
<dbReference type="PROSITE" id="PS50829">
    <property type="entry name" value="GYF"/>
    <property type="match status" value="1"/>
</dbReference>
<dbReference type="Pfam" id="PF02213">
    <property type="entry name" value="GYF"/>
    <property type="match status" value="1"/>
</dbReference>
<evidence type="ECO:0000256" key="2">
    <source>
        <dbReference type="SAM" id="MobiDB-lite"/>
    </source>
</evidence>
<feature type="compositionally biased region" description="Basic and acidic residues" evidence="2">
    <location>
        <begin position="283"/>
        <end position="293"/>
    </location>
</feature>
<dbReference type="PANTHER" id="PTHR13037:SF24">
    <property type="entry name" value="POLYCOMB PROTEIN PCL-RELATED"/>
    <property type="match status" value="1"/>
</dbReference>
<evidence type="ECO:0000313" key="4">
    <source>
        <dbReference type="EMBL" id="KAG6381312.1"/>
    </source>
</evidence>
<feature type="compositionally biased region" description="Polar residues" evidence="2">
    <location>
        <begin position="315"/>
        <end position="339"/>
    </location>
</feature>
<evidence type="ECO:0000313" key="5">
    <source>
        <dbReference type="Proteomes" id="UP000683000"/>
    </source>
</evidence>
<dbReference type="SUPFAM" id="SSF55277">
    <property type="entry name" value="GYF domain"/>
    <property type="match status" value="1"/>
</dbReference>
<feature type="region of interest" description="Disordered" evidence="2">
    <location>
        <begin position="728"/>
        <end position="764"/>
    </location>
</feature>
<dbReference type="OrthoDB" id="6415790at2759"/>
<feature type="region of interest" description="Disordered" evidence="2">
    <location>
        <begin position="1"/>
        <end position="106"/>
    </location>
</feature>
<accession>A0A8I2Z0T2</accession>
<feature type="compositionally biased region" description="Polar residues" evidence="2">
    <location>
        <begin position="507"/>
        <end position="534"/>
    </location>
</feature>
<feature type="compositionally biased region" description="Polar residues" evidence="2">
    <location>
        <begin position="596"/>
        <end position="608"/>
    </location>
</feature>
<sequence>MLVVDARPDDGPGPSDHTVSDTKDLIPPTEATTHTEDHTEAVSVHSLPVGHVAALDSPPQRPSTARSPPSSDTHASHTAQPQTQSSTVSVEPAGDRSSRRRSAMEPLRFNNRLSGFFSNLIHRRDTIASPNSHPMHEEPPTTPVAVQSAAGSRIPSPTPVRSLTPPPPLPPPTLNELGLSLTAVTPDLFPSHFSSPPASGAFLAPHYLLLCHAQGLDVLPLISPPAPQPYALVRRVAFKSVVVMEHRGVLVAIAGRRDGVRVYALEEVKKAVEWRIDVEVRRERERSRREVSKRVGSGNSSIDQRDSSEKRGKISLSTPPITEVQQNSKFAFRSSSISGPTAPKKPRPPTIQSLSSFPPAGQPPPYTSVPDNRPPLRNQQSSVSVNIARSRRSSLSLVVVPSVPPLSPSISNVATVTAPNAPEVSKNFDWLEGSDDEAIDILTAGASGSQALDERTSSIPPPRNDGHHHSMSGTTAALPVRTHAIQSHRRNRLPNFGLNISRTNVGPALQSSPSAINQSNAIQTSYERSSQQLSPDMDLDEDDDDTAAVPGERITLAQALLESRLPELPPTGTARPQEAVLIHASIPETGEDGFHATSSFPDALSSHNRSISSRPERRRRRWSVLGSIFNPSGSQDMRTSPPHNDIPLGSSVSAPPPIPENEGRPLRSFSTRTRSSATTAGPVPRPSSSGGSHLLPASPVPPIPTVPSSLGSAPSNRLLPRFFSTAFSSRRSDDRPPTLALKNTDMDPRKNVQPPPTPQAPPPKLEYVKLPGTKGSLLIKAVETQRKSFLAILCGENGEKVELFAGTYRTALGLSRTFILPDSPKSLELQLQGDDLVEVFLVFSQNVFGLEPATVRVREVRIGRAERRAARRRVREIRNGQTDLYDTDLQVPDDEDNNVNFNLSIGVTVPPGQDSLSRNDSAAHLPEAPNTPTGSSTAHDSALAHAEELVALASAQVGPYTTFQQLSFAPKIPLSTIADDYIIPPTYGDFLGYRAEHEPDTYGDGRNLASIQFSPPGLPMPAPAPPSRWFYRDPKGVVHGPWKSSLMQAWYKDGLLPPGLPVRKEEDNEYILLRDLRQQCVDPVHPFRSAAPLTAIQPSPPLSDASKPLLPPVSLLVQPRHFGPPALFFSSRGGHSTSIVDARGRSVLRGRFLWSADDEIDSKLNAPRMGDIKRLEAFDVKERSVIVAMRQGGLEAMDLGDALLKPADDSRTVLPYFLPSPSNINRREPFVWKIGTPVDPSTGGTALSARAKTGYLGRKGSYPPGKPSSKGDFTAINDGDQEFADEIVFLGRTDDDLYLCERNGGAFRILKLSPDE</sequence>
<evidence type="ECO:0000259" key="3">
    <source>
        <dbReference type="PROSITE" id="PS50829"/>
    </source>
</evidence>
<feature type="region of interest" description="Disordered" evidence="2">
    <location>
        <begin position="910"/>
        <end position="940"/>
    </location>
</feature>
<dbReference type="SMART" id="SM00444">
    <property type="entry name" value="GYF"/>
    <property type="match status" value="1"/>
</dbReference>
<feature type="compositionally biased region" description="Basic and acidic residues" evidence="2">
    <location>
        <begin position="303"/>
        <end position="312"/>
    </location>
</feature>
<feature type="region of interest" description="Disordered" evidence="2">
    <location>
        <begin position="127"/>
        <end position="177"/>
    </location>
</feature>
<dbReference type="EMBL" id="JAGFBS010000002">
    <property type="protein sequence ID" value="KAG6381312.1"/>
    <property type="molecule type" value="Genomic_DNA"/>
</dbReference>
<dbReference type="Proteomes" id="UP000683000">
    <property type="component" value="Unassembled WGS sequence"/>
</dbReference>